<evidence type="ECO:0000313" key="14">
    <source>
        <dbReference type="Proteomes" id="UP000481852"/>
    </source>
</evidence>
<evidence type="ECO:0000256" key="1">
    <source>
        <dbReference type="ARBA" id="ARBA00000085"/>
    </source>
</evidence>
<dbReference type="PROSITE" id="PS50109">
    <property type="entry name" value="HIS_KIN"/>
    <property type="match status" value="1"/>
</dbReference>
<keyword evidence="7 13" id="KW-0418">Kinase</keyword>
<evidence type="ECO:0000313" key="13">
    <source>
        <dbReference type="EMBL" id="MSS15947.1"/>
    </source>
</evidence>
<dbReference type="InterPro" id="IPR050351">
    <property type="entry name" value="BphY/WalK/GraS-like"/>
</dbReference>
<evidence type="ECO:0000256" key="4">
    <source>
        <dbReference type="ARBA" id="ARBA00022475"/>
    </source>
</evidence>
<evidence type="ECO:0000259" key="12">
    <source>
        <dbReference type="PROSITE" id="PS50109"/>
    </source>
</evidence>
<dbReference type="InterPro" id="IPR036890">
    <property type="entry name" value="HATPase_C_sf"/>
</dbReference>
<dbReference type="RefSeq" id="WP_154527314.1">
    <property type="nucleotide sequence ID" value="NZ_VULZ01000018.1"/>
</dbReference>
<evidence type="ECO:0000256" key="3">
    <source>
        <dbReference type="ARBA" id="ARBA00012438"/>
    </source>
</evidence>
<evidence type="ECO:0000256" key="7">
    <source>
        <dbReference type="ARBA" id="ARBA00022777"/>
    </source>
</evidence>
<evidence type="ECO:0000256" key="2">
    <source>
        <dbReference type="ARBA" id="ARBA00004651"/>
    </source>
</evidence>
<dbReference type="Gene3D" id="3.30.565.10">
    <property type="entry name" value="Histidine kinase-like ATPase, C-terminal domain"/>
    <property type="match status" value="1"/>
</dbReference>
<keyword evidence="10 11" id="KW-0472">Membrane</keyword>
<dbReference type="EC" id="2.7.13.3" evidence="3"/>
<dbReference type="InterPro" id="IPR004358">
    <property type="entry name" value="Sig_transdc_His_kin-like_C"/>
</dbReference>
<dbReference type="PANTHER" id="PTHR45453">
    <property type="entry name" value="PHOSPHATE REGULON SENSOR PROTEIN PHOR"/>
    <property type="match status" value="1"/>
</dbReference>
<evidence type="ECO:0000256" key="9">
    <source>
        <dbReference type="ARBA" id="ARBA00023012"/>
    </source>
</evidence>
<evidence type="ECO:0000256" key="11">
    <source>
        <dbReference type="SAM" id="Phobius"/>
    </source>
</evidence>
<comment type="caution">
    <text evidence="13">The sequence shown here is derived from an EMBL/GenBank/DDBJ whole genome shotgun (WGS) entry which is preliminary data.</text>
</comment>
<feature type="transmembrane region" description="Helical" evidence="11">
    <location>
        <begin position="38"/>
        <end position="58"/>
    </location>
</feature>
<evidence type="ECO:0000256" key="8">
    <source>
        <dbReference type="ARBA" id="ARBA00022989"/>
    </source>
</evidence>
<feature type="domain" description="Histidine kinase" evidence="12">
    <location>
        <begin position="121"/>
        <end position="324"/>
    </location>
</feature>
<keyword evidence="6 11" id="KW-0812">Transmembrane</keyword>
<keyword evidence="8 11" id="KW-1133">Transmembrane helix</keyword>
<feature type="transmembrane region" description="Helical" evidence="11">
    <location>
        <begin position="9"/>
        <end position="26"/>
    </location>
</feature>
<dbReference type="GO" id="GO:0016036">
    <property type="term" value="P:cellular response to phosphate starvation"/>
    <property type="evidence" value="ECO:0007669"/>
    <property type="project" value="TreeGrafter"/>
</dbReference>
<name>A0A6L5X8L7_9FIRM</name>
<proteinExistence type="predicted"/>
<dbReference type="EMBL" id="VULZ01000018">
    <property type="protein sequence ID" value="MSS15947.1"/>
    <property type="molecule type" value="Genomic_DNA"/>
</dbReference>
<keyword evidence="5" id="KW-0808">Transferase</keyword>
<evidence type="ECO:0000256" key="5">
    <source>
        <dbReference type="ARBA" id="ARBA00022679"/>
    </source>
</evidence>
<reference evidence="13 14" key="1">
    <citation type="submission" date="2019-08" db="EMBL/GenBank/DDBJ databases">
        <title>In-depth cultivation of the pig gut microbiome towards novel bacterial diversity and tailored functional studies.</title>
        <authorList>
            <person name="Wylensek D."/>
            <person name="Hitch T.C.A."/>
            <person name="Clavel T."/>
        </authorList>
    </citation>
    <scope>NUCLEOTIDE SEQUENCE [LARGE SCALE GENOMIC DNA]</scope>
    <source>
        <strain evidence="13 14">Oil+RF-744-WCA-WT-11</strain>
    </source>
</reference>
<keyword evidence="14" id="KW-1185">Reference proteome</keyword>
<gene>
    <name evidence="13" type="ORF">FYJ35_13090</name>
</gene>
<dbReference type="InterPro" id="IPR003594">
    <property type="entry name" value="HATPase_dom"/>
</dbReference>
<dbReference type="GO" id="GO:0005886">
    <property type="term" value="C:plasma membrane"/>
    <property type="evidence" value="ECO:0007669"/>
    <property type="project" value="UniProtKB-SubCell"/>
</dbReference>
<comment type="catalytic activity">
    <reaction evidence="1">
        <text>ATP + protein L-histidine = ADP + protein N-phospho-L-histidine.</text>
        <dbReference type="EC" id="2.7.13.3"/>
    </reaction>
</comment>
<accession>A0A6L5X8L7</accession>
<comment type="subcellular location">
    <subcellularLocation>
        <location evidence="2">Cell membrane</location>
        <topology evidence="2">Multi-pass membrane protein</topology>
    </subcellularLocation>
</comment>
<dbReference type="PANTHER" id="PTHR45453:SF2">
    <property type="entry name" value="HISTIDINE KINASE"/>
    <property type="match status" value="1"/>
</dbReference>
<keyword evidence="4" id="KW-1003">Cell membrane</keyword>
<dbReference type="GO" id="GO:0000155">
    <property type="term" value="F:phosphorelay sensor kinase activity"/>
    <property type="evidence" value="ECO:0007669"/>
    <property type="project" value="TreeGrafter"/>
</dbReference>
<dbReference type="PRINTS" id="PR00344">
    <property type="entry name" value="BCTRLSENSOR"/>
</dbReference>
<dbReference type="SUPFAM" id="SSF55874">
    <property type="entry name" value="ATPase domain of HSP90 chaperone/DNA topoisomerase II/histidine kinase"/>
    <property type="match status" value="1"/>
</dbReference>
<evidence type="ECO:0000256" key="6">
    <source>
        <dbReference type="ARBA" id="ARBA00022692"/>
    </source>
</evidence>
<dbReference type="SMART" id="SM00387">
    <property type="entry name" value="HATPase_c"/>
    <property type="match status" value="1"/>
</dbReference>
<protein>
    <recommendedName>
        <fullName evidence="3">histidine kinase</fullName>
        <ecNumber evidence="3">2.7.13.3</ecNumber>
    </recommendedName>
</protein>
<keyword evidence="9" id="KW-0902">Two-component regulatory system</keyword>
<dbReference type="GO" id="GO:0004721">
    <property type="term" value="F:phosphoprotein phosphatase activity"/>
    <property type="evidence" value="ECO:0007669"/>
    <property type="project" value="TreeGrafter"/>
</dbReference>
<dbReference type="InterPro" id="IPR005467">
    <property type="entry name" value="His_kinase_dom"/>
</dbReference>
<dbReference type="Proteomes" id="UP000481852">
    <property type="component" value="Unassembled WGS sequence"/>
</dbReference>
<organism evidence="13 14">
    <name type="scientific">Porcincola intestinalis</name>
    <dbReference type="NCBI Taxonomy" id="2606632"/>
    <lineage>
        <taxon>Bacteria</taxon>
        <taxon>Bacillati</taxon>
        <taxon>Bacillota</taxon>
        <taxon>Clostridia</taxon>
        <taxon>Lachnospirales</taxon>
        <taxon>Lachnospiraceae</taxon>
        <taxon>Porcincola</taxon>
    </lineage>
</organism>
<evidence type="ECO:0000256" key="10">
    <source>
        <dbReference type="ARBA" id="ARBA00023136"/>
    </source>
</evidence>
<dbReference type="AlphaFoldDB" id="A0A6L5X8L7"/>
<sequence>MKLFLKDHLDIILLYFFNAVFLSYGYHRLDGFQTADGICYFLFLSLFLFLMLMVLRYIRKRKLYQTLNRVPDFLEDMVETKTTDDESNAFFRYNRKCYEIYQRQMNTWQEENSRWQSHLMQWIHQMKTPVSVIRLMVQNDTKQIDTFGVLYELDRLQNQMDLMLGLARSGQVKNDLVIEEISLGELLQEVIRKNKRLFIQYQVLPQVTCGDQTLIHSDRKWLAFVIEQLLHNAVKYSSAGSGITIRTKKEGEHVSLAIQDEGVGIRPRDLPRVFDLYYTGSNGRENDQSSGIGLYLVKTVLDNLGHKIEIESETGKGTVVSIAF</sequence>
<dbReference type="Pfam" id="PF02518">
    <property type="entry name" value="HATPase_c"/>
    <property type="match status" value="1"/>
</dbReference>